<protein>
    <recommendedName>
        <fullName evidence="3">DUF7344 domain-containing protein</fullName>
    </recommendedName>
</protein>
<evidence type="ECO:0000256" key="2">
    <source>
        <dbReference type="SAM" id="Phobius"/>
    </source>
</evidence>
<proteinExistence type="predicted"/>
<feature type="transmembrane region" description="Helical" evidence="2">
    <location>
        <begin position="179"/>
        <end position="198"/>
    </location>
</feature>
<dbReference type="Proteomes" id="UP001254813">
    <property type="component" value="Unassembled WGS sequence"/>
</dbReference>
<dbReference type="Pfam" id="PF24035">
    <property type="entry name" value="DUF7344"/>
    <property type="match status" value="1"/>
</dbReference>
<feature type="region of interest" description="Disordered" evidence="1">
    <location>
        <begin position="1"/>
        <end position="34"/>
    </location>
</feature>
<evidence type="ECO:0000313" key="5">
    <source>
        <dbReference type="Proteomes" id="UP001254813"/>
    </source>
</evidence>
<reference evidence="4 5" key="1">
    <citation type="submission" date="2022-06" db="EMBL/GenBank/DDBJ databases">
        <title>Halogeometricum sp. a new haloarchaeum isolate from saline soil.</title>
        <authorList>
            <person name="Strakova D."/>
            <person name="Galisteo C."/>
            <person name="Sanchez-Porro C."/>
            <person name="Ventosa A."/>
        </authorList>
    </citation>
    <scope>NUCLEOTIDE SEQUENCE [LARGE SCALE GENOMIC DNA]</scope>
    <source>
        <strain evidence="5">S3BR25-2</strain>
    </source>
</reference>
<comment type="caution">
    <text evidence="4">The sequence shown here is derived from an EMBL/GenBank/DDBJ whole genome shotgun (WGS) entry which is preliminary data.</text>
</comment>
<accession>A0ABU2G4H8</accession>
<dbReference type="EMBL" id="JAMQOQ010000003">
    <property type="protein sequence ID" value="MDS0295119.1"/>
    <property type="molecule type" value="Genomic_DNA"/>
</dbReference>
<sequence length="205" mass="22338">MALETLTQSDAKDASTSEADAETEQQEQQEEEVQELLSKDTIFELLKNQRRRDAIQYLKQNDGEAKLGDMAEFIAAKENDIDIAQLSSSQRKRVYIGLYQCHLPKMATSGVIDFEKNRGDITLKQTAEQLEPYLGDSTPETEDATTATSQRNVAVAGAVGVGVAAGLLGVPGFALVPDAAWAVVSTTALVVLTAMETYRQHELDD</sequence>
<organism evidence="4 5">
    <name type="scientific">Halogeometricum luteum</name>
    <dbReference type="NCBI Taxonomy" id="2950537"/>
    <lineage>
        <taxon>Archaea</taxon>
        <taxon>Methanobacteriati</taxon>
        <taxon>Methanobacteriota</taxon>
        <taxon>Stenosarchaea group</taxon>
        <taxon>Halobacteria</taxon>
        <taxon>Halobacteriales</taxon>
        <taxon>Haloferacaceae</taxon>
        <taxon>Halogeometricum</taxon>
    </lineage>
</organism>
<keyword evidence="2" id="KW-0812">Transmembrane</keyword>
<keyword evidence="2" id="KW-0472">Membrane</keyword>
<evidence type="ECO:0000259" key="3">
    <source>
        <dbReference type="Pfam" id="PF24035"/>
    </source>
</evidence>
<keyword evidence="5" id="KW-1185">Reference proteome</keyword>
<feature type="domain" description="DUF7344" evidence="3">
    <location>
        <begin position="43"/>
        <end position="121"/>
    </location>
</feature>
<feature type="compositionally biased region" description="Acidic residues" evidence="1">
    <location>
        <begin position="19"/>
        <end position="34"/>
    </location>
</feature>
<dbReference type="RefSeq" id="WP_310928977.1">
    <property type="nucleotide sequence ID" value="NZ_JAMQOQ010000003.1"/>
</dbReference>
<gene>
    <name evidence="4" type="ORF">NDI79_13135</name>
</gene>
<evidence type="ECO:0000256" key="1">
    <source>
        <dbReference type="SAM" id="MobiDB-lite"/>
    </source>
</evidence>
<dbReference type="InterPro" id="IPR055768">
    <property type="entry name" value="DUF7344"/>
</dbReference>
<name>A0ABU2G4H8_9EURY</name>
<evidence type="ECO:0000313" key="4">
    <source>
        <dbReference type="EMBL" id="MDS0295119.1"/>
    </source>
</evidence>
<keyword evidence="2" id="KW-1133">Transmembrane helix</keyword>
<feature type="transmembrane region" description="Helical" evidence="2">
    <location>
        <begin position="153"/>
        <end position="173"/>
    </location>
</feature>